<dbReference type="AlphaFoldDB" id="A0A172U1N4"/>
<keyword evidence="3" id="KW-0146">Chitin degradation</keyword>
<evidence type="ECO:0000259" key="4">
    <source>
        <dbReference type="PROSITE" id="PS51910"/>
    </source>
</evidence>
<dbReference type="InterPro" id="IPR029070">
    <property type="entry name" value="Chitinase_insertion_sf"/>
</dbReference>
<dbReference type="GO" id="GO:0008061">
    <property type="term" value="F:chitin binding"/>
    <property type="evidence" value="ECO:0007669"/>
    <property type="project" value="InterPro"/>
</dbReference>
<dbReference type="GO" id="GO:0006032">
    <property type="term" value="P:chitin catabolic process"/>
    <property type="evidence" value="ECO:0007669"/>
    <property type="project" value="UniProtKB-KW"/>
</dbReference>
<dbReference type="Pfam" id="PF00704">
    <property type="entry name" value="Glyco_hydro_18"/>
    <property type="match status" value="1"/>
</dbReference>
<dbReference type="SUPFAM" id="SSF54556">
    <property type="entry name" value="Chitinase insertion domain"/>
    <property type="match status" value="1"/>
</dbReference>
<dbReference type="Gene3D" id="3.20.20.80">
    <property type="entry name" value="Glycosidases"/>
    <property type="match status" value="1"/>
</dbReference>
<dbReference type="SUPFAM" id="SSF51445">
    <property type="entry name" value="(Trans)glycosidases"/>
    <property type="match status" value="1"/>
</dbReference>
<keyword evidence="3" id="KW-0624">Polysaccharide degradation</keyword>
<evidence type="ECO:0000256" key="2">
    <source>
        <dbReference type="ARBA" id="ARBA00012729"/>
    </source>
</evidence>
<keyword evidence="3" id="KW-0119">Carbohydrate metabolism</keyword>
<evidence type="ECO:0000256" key="3">
    <source>
        <dbReference type="ARBA" id="ARBA00023024"/>
    </source>
</evidence>
<dbReference type="InterPro" id="IPR050314">
    <property type="entry name" value="Glycosyl_Hydrlase_18"/>
</dbReference>
<dbReference type="SMART" id="SM00636">
    <property type="entry name" value="Glyco_18"/>
    <property type="match status" value="1"/>
</dbReference>
<gene>
    <name evidence="5" type="ORF">SY85_01905</name>
</gene>
<keyword evidence="6" id="KW-1185">Reference proteome</keyword>
<dbReference type="PATRIC" id="fig|1492898.3.peg.416"/>
<dbReference type="EC" id="3.2.1.14" evidence="2"/>
<dbReference type="STRING" id="1492898.SY85_01905"/>
<feature type="domain" description="GH18" evidence="4">
    <location>
        <begin position="18"/>
        <end position="355"/>
    </location>
</feature>
<dbReference type="InterPro" id="IPR017853">
    <property type="entry name" value="GH"/>
</dbReference>
<proteinExistence type="predicted"/>
<dbReference type="GO" id="GO:0005975">
    <property type="term" value="P:carbohydrate metabolic process"/>
    <property type="evidence" value="ECO:0007669"/>
    <property type="project" value="InterPro"/>
</dbReference>
<comment type="catalytic activity">
    <reaction evidence="1">
        <text>Random endo-hydrolysis of N-acetyl-beta-D-glucosaminide (1-&gt;4)-beta-linkages in chitin and chitodextrins.</text>
        <dbReference type="EC" id="3.2.1.14"/>
    </reaction>
</comment>
<dbReference type="InterPro" id="IPR011583">
    <property type="entry name" value="Chitinase_II/V-like_cat"/>
</dbReference>
<dbReference type="InterPro" id="IPR001223">
    <property type="entry name" value="Glyco_hydro18_cat"/>
</dbReference>
<organism evidence="5 6">
    <name type="scientific">Flavisolibacter tropicus</name>
    <dbReference type="NCBI Taxonomy" id="1492898"/>
    <lineage>
        <taxon>Bacteria</taxon>
        <taxon>Pseudomonadati</taxon>
        <taxon>Bacteroidota</taxon>
        <taxon>Chitinophagia</taxon>
        <taxon>Chitinophagales</taxon>
        <taxon>Chitinophagaceae</taxon>
        <taxon>Flavisolibacter</taxon>
    </lineage>
</organism>
<evidence type="ECO:0000313" key="6">
    <source>
        <dbReference type="Proteomes" id="UP000077177"/>
    </source>
</evidence>
<reference evidence="6" key="1">
    <citation type="submission" date="2015-01" db="EMBL/GenBank/DDBJ databases">
        <title>Flavisolibacter sp./LCS9/ whole genome sequencing.</title>
        <authorList>
            <person name="Kim M.K."/>
            <person name="Srinivasan S."/>
            <person name="Lee J.-J."/>
        </authorList>
    </citation>
    <scope>NUCLEOTIDE SEQUENCE [LARGE SCALE GENOMIC DNA]</scope>
    <source>
        <strain evidence="6">LCS9</strain>
    </source>
</reference>
<dbReference type="PANTHER" id="PTHR11177:SF317">
    <property type="entry name" value="CHITINASE 12-RELATED"/>
    <property type="match status" value="1"/>
</dbReference>
<dbReference type="PROSITE" id="PS51910">
    <property type="entry name" value="GH18_2"/>
    <property type="match status" value="1"/>
</dbReference>
<evidence type="ECO:0000256" key="1">
    <source>
        <dbReference type="ARBA" id="ARBA00000822"/>
    </source>
</evidence>
<dbReference type="Gene3D" id="3.10.50.10">
    <property type="match status" value="1"/>
</dbReference>
<reference evidence="5 6" key="2">
    <citation type="journal article" date="2016" name="Int. J. Syst. Evol. Microbiol.">
        <title>Flavisolibacter tropicus sp. nov., isolated from tropical soil.</title>
        <authorList>
            <person name="Lee J.J."/>
            <person name="Kang M.S."/>
            <person name="Kim G.S."/>
            <person name="Lee C.S."/>
            <person name="Lim S."/>
            <person name="Lee J."/>
            <person name="Roh S.H."/>
            <person name="Kang H."/>
            <person name="Ha J.M."/>
            <person name="Bae S."/>
            <person name="Jung H.Y."/>
            <person name="Kim M.K."/>
        </authorList>
    </citation>
    <scope>NUCLEOTIDE SEQUENCE [LARGE SCALE GENOMIC DNA]</scope>
    <source>
        <strain evidence="5 6">LCS9</strain>
    </source>
</reference>
<dbReference type="EMBL" id="CP011390">
    <property type="protein sequence ID" value="ANE53265.1"/>
    <property type="molecule type" value="Genomic_DNA"/>
</dbReference>
<name>A0A172U1N4_9BACT</name>
<sequence length="355" mass="40073">MFSFIYIHTAQAQTKKELAVIAYYAGNSTAIDSFDVSKLTQIIYSFGHLKGNQLFIRKAEDSLTIQKLVSLKSKYPGLTVLLSLGGWGGCETCSDVFSKKKGRKEFARSTKKVITYFGADGIDLDWEYPVISGYPGHKYQEQDRKNFTKLVKQLRKTLGEKKEVTFAAGVSKKFFEQSVDWKKVMPIVNRVNLMTYDLANGTVSGIGHHTPLYSTPMQLSSADFAIKFLDSLHIPRNKLVIGAGFYARIFEMKDTVNKGLYQAGTFQKSIPFKAFDSTFSAANGFTYYWDPVAQAPYYFNAEKKLFVTMDDLKSIQLKTQYAIDKGLDGIMFWQLTQDKKEGGLVDMINKTKKAL</sequence>
<dbReference type="Proteomes" id="UP000077177">
    <property type="component" value="Chromosome"/>
</dbReference>
<dbReference type="KEGG" id="fla:SY85_01905"/>
<evidence type="ECO:0000313" key="5">
    <source>
        <dbReference type="EMBL" id="ANE53265.1"/>
    </source>
</evidence>
<dbReference type="GO" id="GO:0008843">
    <property type="term" value="F:endochitinase activity"/>
    <property type="evidence" value="ECO:0007669"/>
    <property type="project" value="UniProtKB-EC"/>
</dbReference>
<dbReference type="PANTHER" id="PTHR11177">
    <property type="entry name" value="CHITINASE"/>
    <property type="match status" value="1"/>
</dbReference>
<keyword evidence="5" id="KW-0378">Hydrolase</keyword>
<accession>A0A172U1N4</accession>
<protein>
    <recommendedName>
        <fullName evidence="2">chitinase</fullName>
        <ecNumber evidence="2">3.2.1.14</ecNumber>
    </recommendedName>
</protein>